<evidence type="ECO:0008006" key="4">
    <source>
        <dbReference type="Google" id="ProtNLM"/>
    </source>
</evidence>
<organism evidence="2 3">
    <name type="scientific">Candidatus Coproplasma avicola</name>
    <dbReference type="NCBI Taxonomy" id="2840744"/>
    <lineage>
        <taxon>Bacteria</taxon>
        <taxon>Bacillati</taxon>
        <taxon>Bacillota</taxon>
        <taxon>Clostridia</taxon>
        <taxon>Eubacteriales</taxon>
        <taxon>Candidatus Coproplasma</taxon>
    </lineage>
</organism>
<keyword evidence="1" id="KW-0472">Membrane</keyword>
<evidence type="ECO:0000313" key="3">
    <source>
        <dbReference type="Proteomes" id="UP000823913"/>
    </source>
</evidence>
<dbReference type="Proteomes" id="UP000823913">
    <property type="component" value="Unassembled WGS sequence"/>
</dbReference>
<evidence type="ECO:0000313" key="2">
    <source>
        <dbReference type="EMBL" id="HIR66889.1"/>
    </source>
</evidence>
<reference evidence="2" key="2">
    <citation type="journal article" date="2021" name="PeerJ">
        <title>Extensive microbial diversity within the chicken gut microbiome revealed by metagenomics and culture.</title>
        <authorList>
            <person name="Gilroy R."/>
            <person name="Ravi A."/>
            <person name="Getino M."/>
            <person name="Pursley I."/>
            <person name="Horton D.L."/>
            <person name="Alikhan N.F."/>
            <person name="Baker D."/>
            <person name="Gharbi K."/>
            <person name="Hall N."/>
            <person name="Watson M."/>
            <person name="Adriaenssens E.M."/>
            <person name="Foster-Nyarko E."/>
            <person name="Jarju S."/>
            <person name="Secka A."/>
            <person name="Antonio M."/>
            <person name="Oren A."/>
            <person name="Chaudhuri R.R."/>
            <person name="La Ragione R."/>
            <person name="Hildebrand F."/>
            <person name="Pallen M.J."/>
        </authorList>
    </citation>
    <scope>NUCLEOTIDE SEQUENCE</scope>
    <source>
        <strain evidence="2">ChiW16-3235</strain>
    </source>
</reference>
<dbReference type="EMBL" id="DVHK01000059">
    <property type="protein sequence ID" value="HIR66889.1"/>
    <property type="molecule type" value="Genomic_DNA"/>
</dbReference>
<protein>
    <recommendedName>
        <fullName evidence="4">Stage III sporulation protein AG</fullName>
    </recommendedName>
</protein>
<evidence type="ECO:0000256" key="1">
    <source>
        <dbReference type="SAM" id="Phobius"/>
    </source>
</evidence>
<reference evidence="2" key="1">
    <citation type="submission" date="2020-10" db="EMBL/GenBank/DDBJ databases">
        <authorList>
            <person name="Gilroy R."/>
        </authorList>
    </citation>
    <scope>NUCLEOTIDE SEQUENCE</scope>
    <source>
        <strain evidence="2">ChiW16-3235</strain>
    </source>
</reference>
<name>A0A9D1J8P3_9FIRM</name>
<sequence>MKKLLEAIKANKTLLIVLALIFVLIAIVVIFYQGGDEDTVGASADKSATEVRLEAILSSIEGVGDSRAYVTEGEDGIEGVVVVCDGGSSIMVRNDIINAVSTALGINKNIIAVYAMN</sequence>
<keyword evidence="1" id="KW-0812">Transmembrane</keyword>
<proteinExistence type="predicted"/>
<accession>A0A9D1J8P3</accession>
<dbReference type="AlphaFoldDB" id="A0A9D1J8P3"/>
<comment type="caution">
    <text evidence="2">The sequence shown here is derived from an EMBL/GenBank/DDBJ whole genome shotgun (WGS) entry which is preliminary data.</text>
</comment>
<keyword evidence="1" id="KW-1133">Transmembrane helix</keyword>
<gene>
    <name evidence="2" type="ORF">IAB94_02430</name>
</gene>
<feature type="transmembrane region" description="Helical" evidence="1">
    <location>
        <begin position="12"/>
        <end position="32"/>
    </location>
</feature>